<proteinExistence type="predicted"/>
<evidence type="ECO:0000313" key="1">
    <source>
        <dbReference type="EMBL" id="OEH78960.1"/>
    </source>
</evidence>
<dbReference type="VEuPathDB" id="ToxoDB:cyc_00200"/>
<comment type="caution">
    <text evidence="1">The sequence shown here is derived from an EMBL/GenBank/DDBJ whole genome shotgun (WGS) entry which is preliminary data.</text>
</comment>
<name>A0A1D3D6B9_9EIME</name>
<gene>
    <name evidence="1" type="ORF">cyc_00200</name>
</gene>
<sequence>MGAKGTCQGEYSCESYRPSYPEAQAKGVLQWDPERKAFEVHRFLQHYEHPTLHPVTGPTWALKVCHNRPHAADPDM</sequence>
<dbReference type="Proteomes" id="UP000095192">
    <property type="component" value="Unassembled WGS sequence"/>
</dbReference>
<dbReference type="AlphaFoldDB" id="A0A1D3D6B9"/>
<accession>A0A1D3D6B9</accession>
<organism evidence="1 2">
    <name type="scientific">Cyclospora cayetanensis</name>
    <dbReference type="NCBI Taxonomy" id="88456"/>
    <lineage>
        <taxon>Eukaryota</taxon>
        <taxon>Sar</taxon>
        <taxon>Alveolata</taxon>
        <taxon>Apicomplexa</taxon>
        <taxon>Conoidasida</taxon>
        <taxon>Coccidia</taxon>
        <taxon>Eucoccidiorida</taxon>
        <taxon>Eimeriorina</taxon>
        <taxon>Eimeriidae</taxon>
        <taxon>Cyclospora</taxon>
    </lineage>
</organism>
<protein>
    <submittedName>
        <fullName evidence="1">Uncharacterized protein</fullName>
    </submittedName>
</protein>
<reference evidence="1 2" key="1">
    <citation type="journal article" date="2016" name="BMC Genomics">
        <title>Comparative genomics reveals Cyclospora cayetanensis possesses coccidia-like metabolism and invasion components but unique surface antigens.</title>
        <authorList>
            <person name="Liu S."/>
            <person name="Wang L."/>
            <person name="Zheng H."/>
            <person name="Xu Z."/>
            <person name="Roellig D.M."/>
            <person name="Li N."/>
            <person name="Frace M.A."/>
            <person name="Tang K."/>
            <person name="Arrowood M.J."/>
            <person name="Moss D.M."/>
            <person name="Zhang L."/>
            <person name="Feng Y."/>
            <person name="Xiao L."/>
        </authorList>
    </citation>
    <scope>NUCLEOTIDE SEQUENCE [LARGE SCALE GENOMIC DNA]</scope>
    <source>
        <strain evidence="1 2">CHN_HEN01</strain>
    </source>
</reference>
<dbReference type="EMBL" id="JROU02000559">
    <property type="protein sequence ID" value="OEH78960.1"/>
    <property type="molecule type" value="Genomic_DNA"/>
</dbReference>
<dbReference type="InParanoid" id="A0A1D3D6B9"/>
<keyword evidence="2" id="KW-1185">Reference proteome</keyword>
<evidence type="ECO:0000313" key="2">
    <source>
        <dbReference type="Proteomes" id="UP000095192"/>
    </source>
</evidence>